<dbReference type="GO" id="GO:0045944">
    <property type="term" value="P:positive regulation of transcription by RNA polymerase II"/>
    <property type="evidence" value="ECO:0007669"/>
    <property type="project" value="TreeGrafter"/>
</dbReference>
<proteinExistence type="predicted"/>
<evidence type="ECO:0000256" key="1">
    <source>
        <dbReference type="SAM" id="MobiDB-lite"/>
    </source>
</evidence>
<dbReference type="GO" id="GO:0043565">
    <property type="term" value="F:sequence-specific DNA binding"/>
    <property type="evidence" value="ECO:0007669"/>
    <property type="project" value="TreeGrafter"/>
</dbReference>
<dbReference type="GO" id="GO:0005739">
    <property type="term" value="C:mitochondrion"/>
    <property type="evidence" value="ECO:0007669"/>
    <property type="project" value="TreeGrafter"/>
</dbReference>
<dbReference type="Proteomes" id="UP000694556">
    <property type="component" value="Chromosome 2"/>
</dbReference>
<evidence type="ECO:0000313" key="3">
    <source>
        <dbReference type="Proteomes" id="UP000694556"/>
    </source>
</evidence>
<dbReference type="PANTHER" id="PTHR13523:SF3">
    <property type="entry name" value="COILED-COIL-HELIX-COILED-COIL-HELIX DOMAIN-CONTAINING PROTEIN 2-RELATED"/>
    <property type="match status" value="1"/>
</dbReference>
<protein>
    <recommendedName>
        <fullName evidence="4">Coiled-coil-helix-coiled-coil-helix domain containing 2</fullName>
    </recommendedName>
</protein>
<accession>A0A8C3BKZ1</accession>
<sequence length="139" mass="14537">MSHGAPPASRVPNMKASAPASATRAPVPASAVGASTPKQLGLMVQMATTAAGVAIGSAVGHTIGHVLTGGFGEGSSSEAERPDITYQELQAAQLAHQQQQQFAPCQHEMKQFLECAQNLSDHYNEQERNCKPSLSIEIS</sequence>
<organism evidence="2 3">
    <name type="scientific">Cairina moschata</name>
    <name type="common">Muscovy duck</name>
    <dbReference type="NCBI Taxonomy" id="8855"/>
    <lineage>
        <taxon>Eukaryota</taxon>
        <taxon>Metazoa</taxon>
        <taxon>Chordata</taxon>
        <taxon>Craniata</taxon>
        <taxon>Vertebrata</taxon>
        <taxon>Euteleostomi</taxon>
        <taxon>Archelosauria</taxon>
        <taxon>Archosauria</taxon>
        <taxon>Dinosauria</taxon>
        <taxon>Saurischia</taxon>
        <taxon>Theropoda</taxon>
        <taxon>Coelurosauria</taxon>
        <taxon>Aves</taxon>
        <taxon>Neognathae</taxon>
        <taxon>Galloanserae</taxon>
        <taxon>Anseriformes</taxon>
        <taxon>Anatidae</taxon>
        <taxon>Anatinae</taxon>
        <taxon>Cairina</taxon>
    </lineage>
</organism>
<dbReference type="Ensembl" id="ENSCMMT00000008795.1">
    <property type="protein sequence ID" value="ENSCMMP00000007989.1"/>
    <property type="gene ID" value="ENSCMMG00000005055.1"/>
</dbReference>
<reference evidence="2" key="1">
    <citation type="submission" date="2018-09" db="EMBL/GenBank/DDBJ databases">
        <title>Common duck and Muscovy duck high density SNP chip.</title>
        <authorList>
            <person name="Vignal A."/>
            <person name="Thebault N."/>
            <person name="Warren W.C."/>
        </authorList>
    </citation>
    <scope>NUCLEOTIDE SEQUENCE [LARGE SCALE GENOMIC DNA]</scope>
</reference>
<dbReference type="PANTHER" id="PTHR13523">
    <property type="entry name" value="COILED-COIL-HELIX-COILED-COIL-HELIX DOMAIN CONTAINING 2/NUR77"/>
    <property type="match status" value="1"/>
</dbReference>
<keyword evidence="3" id="KW-1185">Reference proteome</keyword>
<evidence type="ECO:0008006" key="4">
    <source>
        <dbReference type="Google" id="ProtNLM"/>
    </source>
</evidence>
<feature type="region of interest" description="Disordered" evidence="1">
    <location>
        <begin position="1"/>
        <end position="34"/>
    </location>
</feature>
<dbReference type="GO" id="GO:0007005">
    <property type="term" value="P:mitochondrion organization"/>
    <property type="evidence" value="ECO:0007669"/>
    <property type="project" value="InterPro"/>
</dbReference>
<reference evidence="2" key="2">
    <citation type="submission" date="2025-08" db="UniProtKB">
        <authorList>
            <consortium name="Ensembl"/>
        </authorList>
    </citation>
    <scope>IDENTIFICATION</scope>
</reference>
<dbReference type="InterPro" id="IPR055304">
    <property type="entry name" value="CHCHD2/10-like"/>
</dbReference>
<name>A0A8C3BKZ1_CAIMO</name>
<dbReference type="GO" id="GO:0005634">
    <property type="term" value="C:nucleus"/>
    <property type="evidence" value="ECO:0007669"/>
    <property type="project" value="TreeGrafter"/>
</dbReference>
<evidence type="ECO:0000313" key="2">
    <source>
        <dbReference type="Ensembl" id="ENSCMMP00000007989.1"/>
    </source>
</evidence>
<reference evidence="2" key="3">
    <citation type="submission" date="2025-09" db="UniProtKB">
        <authorList>
            <consortium name="Ensembl"/>
        </authorList>
    </citation>
    <scope>IDENTIFICATION</scope>
</reference>
<dbReference type="AlphaFoldDB" id="A0A8C3BKZ1"/>